<dbReference type="InterPro" id="IPR002048">
    <property type="entry name" value="EF_hand_dom"/>
</dbReference>
<feature type="region of interest" description="Disordered" evidence="4">
    <location>
        <begin position="69"/>
        <end position="128"/>
    </location>
</feature>
<feature type="domain" description="EF-hand" evidence="5">
    <location>
        <begin position="779"/>
        <end position="814"/>
    </location>
</feature>
<name>A0ABN9RT97_9DINO</name>
<evidence type="ECO:0000256" key="1">
    <source>
        <dbReference type="ARBA" id="ARBA00022723"/>
    </source>
</evidence>
<dbReference type="InterPro" id="IPR011992">
    <property type="entry name" value="EF-hand-dom_pair"/>
</dbReference>
<protein>
    <recommendedName>
        <fullName evidence="5">EF-hand domain-containing protein</fullName>
    </recommendedName>
</protein>
<evidence type="ECO:0000256" key="4">
    <source>
        <dbReference type="SAM" id="MobiDB-lite"/>
    </source>
</evidence>
<gene>
    <name evidence="6" type="ORF">PCOR1329_LOCUS23058</name>
</gene>
<accession>A0ABN9RT97</accession>
<evidence type="ECO:0000259" key="5">
    <source>
        <dbReference type="PROSITE" id="PS50222"/>
    </source>
</evidence>
<feature type="domain" description="EF-hand" evidence="5">
    <location>
        <begin position="875"/>
        <end position="910"/>
    </location>
</feature>
<feature type="compositionally biased region" description="Low complexity" evidence="4">
    <location>
        <begin position="350"/>
        <end position="364"/>
    </location>
</feature>
<evidence type="ECO:0000313" key="6">
    <source>
        <dbReference type="EMBL" id="CAK0821924.1"/>
    </source>
</evidence>
<dbReference type="PROSITE" id="PS50222">
    <property type="entry name" value="EF_HAND_2"/>
    <property type="match status" value="3"/>
</dbReference>
<organism evidence="6 7">
    <name type="scientific">Prorocentrum cordatum</name>
    <dbReference type="NCBI Taxonomy" id="2364126"/>
    <lineage>
        <taxon>Eukaryota</taxon>
        <taxon>Sar</taxon>
        <taxon>Alveolata</taxon>
        <taxon>Dinophyceae</taxon>
        <taxon>Prorocentrales</taxon>
        <taxon>Prorocentraceae</taxon>
        <taxon>Prorocentrum</taxon>
    </lineage>
</organism>
<proteinExistence type="predicted"/>
<dbReference type="SMART" id="SM00054">
    <property type="entry name" value="EFh"/>
    <property type="match status" value="4"/>
</dbReference>
<feature type="region of interest" description="Disordered" evidence="4">
    <location>
        <begin position="163"/>
        <end position="364"/>
    </location>
</feature>
<comment type="caution">
    <text evidence="6">The sequence shown here is derived from an EMBL/GenBank/DDBJ whole genome shotgun (WGS) entry which is preliminary data.</text>
</comment>
<dbReference type="CDD" id="cd00051">
    <property type="entry name" value="EFh"/>
    <property type="match status" value="1"/>
</dbReference>
<keyword evidence="2" id="KW-0677">Repeat</keyword>
<dbReference type="Gene3D" id="1.10.238.10">
    <property type="entry name" value="EF-hand"/>
    <property type="match status" value="2"/>
</dbReference>
<evidence type="ECO:0000256" key="2">
    <source>
        <dbReference type="ARBA" id="ARBA00022737"/>
    </source>
</evidence>
<reference evidence="6" key="1">
    <citation type="submission" date="2023-10" db="EMBL/GenBank/DDBJ databases">
        <authorList>
            <person name="Chen Y."/>
            <person name="Shah S."/>
            <person name="Dougan E. K."/>
            <person name="Thang M."/>
            <person name="Chan C."/>
        </authorList>
    </citation>
    <scope>NUCLEOTIDE SEQUENCE [LARGE SCALE GENOMIC DNA]</scope>
</reference>
<dbReference type="SUPFAM" id="SSF47473">
    <property type="entry name" value="EF-hand"/>
    <property type="match status" value="1"/>
</dbReference>
<feature type="compositionally biased region" description="Low complexity" evidence="4">
    <location>
        <begin position="225"/>
        <end position="256"/>
    </location>
</feature>
<feature type="domain" description="EF-hand" evidence="5">
    <location>
        <begin position="819"/>
        <end position="854"/>
    </location>
</feature>
<feature type="region of interest" description="Disordered" evidence="4">
    <location>
        <begin position="377"/>
        <end position="397"/>
    </location>
</feature>
<feature type="region of interest" description="Disordered" evidence="4">
    <location>
        <begin position="707"/>
        <end position="746"/>
    </location>
</feature>
<feature type="region of interest" description="Disordered" evidence="4">
    <location>
        <begin position="954"/>
        <end position="977"/>
    </location>
</feature>
<evidence type="ECO:0000313" key="7">
    <source>
        <dbReference type="Proteomes" id="UP001189429"/>
    </source>
</evidence>
<dbReference type="PROSITE" id="PS00018">
    <property type="entry name" value="EF_HAND_1"/>
    <property type="match status" value="1"/>
</dbReference>
<dbReference type="PANTHER" id="PTHR45942">
    <property type="entry name" value="PROTEIN PHOSPATASE 3 REGULATORY SUBUNIT B ALPHA ISOFORM TYPE 1"/>
    <property type="match status" value="1"/>
</dbReference>
<feature type="compositionally biased region" description="Low complexity" evidence="4">
    <location>
        <begin position="266"/>
        <end position="284"/>
    </location>
</feature>
<feature type="compositionally biased region" description="Polar residues" evidence="4">
    <location>
        <begin position="73"/>
        <end position="85"/>
    </location>
</feature>
<feature type="compositionally biased region" description="Low complexity" evidence="4">
    <location>
        <begin position="302"/>
        <end position="336"/>
    </location>
</feature>
<sequence length="1003" mass="108850">MASPVGACPGVGELLVQEALEVLLEPPRAKHSKRAGPGAPARLPAAWLEAVHAEGRQQGGRRRRYELHVATPRASTPFTPRTSAPFTPRSGTPFRGSRSPSPLLAPPVVPRQDARGKPQGQGGPVAPSLVKNICDNALWRARAETGMETNPAARPVFPVLRCTTPPVGRQPSNPGAAPLLMNGPQGPPRTLGHKALPPGTAQISSQRSPRLLERQPGPPTEPGESEGNFWRPPSSAAAARPGPAAREGPAAGVAAPSRPCSRQGTAGSRPASRQAAASRPGSRQTVAALPASQEGAASSGLAAQRRTVVAAPPRRTVPAAPPRQSVAAAPPRRSMMGPGGPWAPRKAAESEALAAPARPPASAAQGGLLHRLAEAIEDTSADQEEPETPTGVAKRRSSAFQRLIGRLEAKREAPSCTTSSSLRALRGNLSRGMRLSALDSRRRAIVNAPGLSEEDALRAVSVFNRYAGQGGRSPRSGTPSGPLLTDGEVLTQALADFGIRARTRTEKLALATALPGQDEEVSAKYRDFCKLILQAREKMQLAIAPLIFTAWVREDDHGRGVLEYEGMMQLLAELNPDMKTDNFDLALKAKSIVKDLDSGGDNQFSFHEAEQIVWRLREFKESKRRAAEYAIRDQHALSQATFQEFREQLVEMHDAFVNVSELRSGKSAWNRLQLMHMQSQFGLPTPRNQMEAEVPLWKKFHLQTLRPGSGEDDFPDSPSASGSPRAGEERRDALPRSPYSKEDDEDWEEWWKEAGDEGASSFEKVLVLCREQRARQMRDKLADTITLFGHYDKDKSGQLEMQEICQILDDMELLPKSGVEQMAIAQMIEEVDADGSGYFSFDEFELMIQRILETLAQIAYKAETSQAASLEYTADQIRDLREIFYECDTTSSGSIDRGALTAAVSMMGFRVSAAKLKTITDEIDVTGSEEFSFTAFARVLRAIQDDLQRAAPALAPTAEGRRTASEPQAAAEKRLSAAAQAEEIVTRRALITHSERERRESVE</sequence>
<evidence type="ECO:0000256" key="3">
    <source>
        <dbReference type="ARBA" id="ARBA00022837"/>
    </source>
</evidence>
<keyword evidence="3" id="KW-0106">Calcium</keyword>
<dbReference type="Proteomes" id="UP001189429">
    <property type="component" value="Unassembled WGS sequence"/>
</dbReference>
<dbReference type="EMBL" id="CAUYUJ010007779">
    <property type="protein sequence ID" value="CAK0821924.1"/>
    <property type="molecule type" value="Genomic_DNA"/>
</dbReference>
<keyword evidence="1" id="KW-0479">Metal-binding</keyword>
<keyword evidence="7" id="KW-1185">Reference proteome</keyword>
<dbReference type="InterPro" id="IPR018247">
    <property type="entry name" value="EF_Hand_1_Ca_BS"/>
</dbReference>
<feature type="compositionally biased region" description="Acidic residues" evidence="4">
    <location>
        <begin position="377"/>
        <end position="387"/>
    </location>
</feature>